<accession>A0A1L7X2T5</accession>
<dbReference type="SUPFAM" id="SSF48403">
    <property type="entry name" value="Ankyrin repeat"/>
    <property type="match status" value="1"/>
</dbReference>
<evidence type="ECO:0000256" key="1">
    <source>
        <dbReference type="ARBA" id="ARBA00022737"/>
    </source>
</evidence>
<dbReference type="AlphaFoldDB" id="A0A1L7X2T5"/>
<keyword evidence="4" id="KW-1185">Reference proteome</keyword>
<keyword evidence="1" id="KW-0677">Repeat</keyword>
<dbReference type="EMBL" id="FJOG01000013">
    <property type="protein sequence ID" value="CZR59343.1"/>
    <property type="molecule type" value="Genomic_DNA"/>
</dbReference>
<evidence type="ECO:0000313" key="3">
    <source>
        <dbReference type="EMBL" id="CZR59343.1"/>
    </source>
</evidence>
<dbReference type="Gene3D" id="1.25.40.20">
    <property type="entry name" value="Ankyrin repeat-containing domain"/>
    <property type="match status" value="3"/>
</dbReference>
<dbReference type="SMART" id="SM00248">
    <property type="entry name" value="ANK"/>
    <property type="match status" value="5"/>
</dbReference>
<proteinExistence type="predicted"/>
<protein>
    <submittedName>
        <fullName evidence="3">Uncharacterized protein</fullName>
    </submittedName>
</protein>
<organism evidence="3 4">
    <name type="scientific">Phialocephala subalpina</name>
    <dbReference type="NCBI Taxonomy" id="576137"/>
    <lineage>
        <taxon>Eukaryota</taxon>
        <taxon>Fungi</taxon>
        <taxon>Dikarya</taxon>
        <taxon>Ascomycota</taxon>
        <taxon>Pezizomycotina</taxon>
        <taxon>Leotiomycetes</taxon>
        <taxon>Helotiales</taxon>
        <taxon>Mollisiaceae</taxon>
        <taxon>Phialocephala</taxon>
        <taxon>Phialocephala fortinii species complex</taxon>
    </lineage>
</organism>
<gene>
    <name evidence="3" type="ORF">PAC_09235</name>
</gene>
<keyword evidence="2" id="KW-0040">ANK repeat</keyword>
<dbReference type="InterPro" id="IPR002110">
    <property type="entry name" value="Ankyrin_rpt"/>
</dbReference>
<dbReference type="PANTHER" id="PTHR24173">
    <property type="entry name" value="ANKYRIN REPEAT CONTAINING"/>
    <property type="match status" value="1"/>
</dbReference>
<dbReference type="InterPro" id="IPR036770">
    <property type="entry name" value="Ankyrin_rpt-contain_sf"/>
</dbReference>
<reference evidence="3 4" key="1">
    <citation type="submission" date="2016-03" db="EMBL/GenBank/DDBJ databases">
        <authorList>
            <person name="Ploux O."/>
        </authorList>
    </citation>
    <scope>NUCLEOTIDE SEQUENCE [LARGE SCALE GENOMIC DNA]</scope>
    <source>
        <strain evidence="3 4">UAMH 11012</strain>
    </source>
</reference>
<dbReference type="STRING" id="576137.A0A1L7X2T5"/>
<dbReference type="PANTHER" id="PTHR24173:SF74">
    <property type="entry name" value="ANKYRIN REPEAT DOMAIN-CONTAINING PROTEIN 16"/>
    <property type="match status" value="1"/>
</dbReference>
<dbReference type="OrthoDB" id="2980193at2759"/>
<sequence>MDSPASTATLAAESIDDDFSLDIDIDSGKEAEQDDFVLPEEYTRPNSKEGLSPLMLAASDPDSRILKAILAKGNLYYLAETPAERNRRLRFHIPTSFPVATPQFWPNSFTANGEGEVGITTPLMEAIRAQRPENVRILIDAKANPNGPPHHLMEKYSAFFFRFRPIIPPTSDQYGDVTSREGLLNRMDLPQLSSLTWEEVEDRFYDGMAPFWCEQDFVPADFYPHGEAMPAIVEAARCGSTEVVDQLIRAGADTSFWKTPQFFVPAVPTESSLSVSSPLHAALQARDLGMLKHLLGLGFEPNTMPLSNPTRCFTPLMGTVIQHEDFDDEAFDILARCPNINFEIRSPIYRVHLLHFAVATLNLKMLEHIIAYTSLRNAGVTALGHTLLHIACMPANALEVQRHSETVYKSIHETRDLHAQNDPYASQPLECAHYPYKRTNFENQTAVVKFLWGRGAADVSERDVHGNTALHYLSGYREANVGLLDWWRLQPGVNTVFRECNNMYEASPEDLLHDSRRAVELEISGWKPWFNRTRRDERMVRKQAIWKDLLGGEAKRKL</sequence>
<evidence type="ECO:0000256" key="2">
    <source>
        <dbReference type="ARBA" id="ARBA00023043"/>
    </source>
</evidence>
<dbReference type="Proteomes" id="UP000184330">
    <property type="component" value="Unassembled WGS sequence"/>
</dbReference>
<name>A0A1L7X2T5_9HELO</name>
<evidence type="ECO:0000313" key="4">
    <source>
        <dbReference type="Proteomes" id="UP000184330"/>
    </source>
</evidence>